<keyword evidence="1" id="KW-0698">rRNA processing</keyword>
<reference evidence="3" key="1">
    <citation type="submission" date="2018-05" db="EMBL/GenBank/DDBJ databases">
        <title>Zavarzinia sp. HR-AS.</title>
        <authorList>
            <person name="Lee Y."/>
            <person name="Jeon C.O."/>
        </authorList>
    </citation>
    <scope>NUCLEOTIDE SEQUENCE [LARGE SCALE GENOMIC DNA]</scope>
    <source>
        <strain evidence="3">DSM 1231</strain>
    </source>
</reference>
<comment type="function">
    <text evidence="1">Specifically methylates the adenine in position 2030 of 23S rRNA.</text>
</comment>
<keyword evidence="1" id="KW-0949">S-adenosyl-L-methionine</keyword>
<keyword evidence="1" id="KW-0694">RNA-binding</keyword>
<comment type="catalytic activity">
    <reaction evidence="1">
        <text>adenosine(2030) in 23S rRNA + S-adenosyl-L-methionine = N(6)-methyladenosine(2030) in 23S rRNA + S-adenosyl-L-homocysteine + H(+)</text>
        <dbReference type="Rhea" id="RHEA:43736"/>
        <dbReference type="Rhea" id="RHEA-COMP:10668"/>
        <dbReference type="Rhea" id="RHEA-COMP:10669"/>
        <dbReference type="ChEBI" id="CHEBI:15378"/>
        <dbReference type="ChEBI" id="CHEBI:57856"/>
        <dbReference type="ChEBI" id="CHEBI:59789"/>
        <dbReference type="ChEBI" id="CHEBI:74411"/>
        <dbReference type="ChEBI" id="CHEBI:74449"/>
        <dbReference type="EC" id="2.1.1.266"/>
    </reaction>
</comment>
<proteinExistence type="inferred from homology"/>
<feature type="binding site" evidence="1">
    <location>
        <position position="110"/>
    </location>
    <ligand>
        <name>S-adenosyl-L-methionine</name>
        <dbReference type="ChEBI" id="CHEBI:59789"/>
    </ligand>
</feature>
<dbReference type="GO" id="GO:0070475">
    <property type="term" value="P:rRNA base methylation"/>
    <property type="evidence" value="ECO:0007669"/>
    <property type="project" value="UniProtKB-UniRule"/>
</dbReference>
<feature type="binding site" evidence="1">
    <location>
        <begin position="135"/>
        <end position="136"/>
    </location>
    <ligand>
        <name>S-adenosyl-L-methionine</name>
        <dbReference type="ChEBI" id="CHEBI:59789"/>
    </ligand>
</feature>
<dbReference type="PANTHER" id="PTHR37426">
    <property type="entry name" value="RIBOSOMAL RNA LARGE SUBUNIT METHYLTRANSFERASE J"/>
    <property type="match status" value="1"/>
</dbReference>
<dbReference type="HAMAP" id="MF_00934">
    <property type="entry name" value="23SrRNA_methyltr_J"/>
    <property type="match status" value="1"/>
</dbReference>
<dbReference type="GO" id="GO:0036307">
    <property type="term" value="F:23S rRNA (adenine(2030)-N(6))-methyltransferase activity"/>
    <property type="evidence" value="ECO:0007669"/>
    <property type="project" value="UniProtKB-UniRule"/>
</dbReference>
<feature type="site" description="Interaction with substrate rRNA" evidence="1">
    <location>
        <position position="3"/>
    </location>
</feature>
<keyword evidence="1 2" id="KW-0489">Methyltransferase</keyword>
<dbReference type="Gene3D" id="3.40.50.150">
    <property type="entry name" value="Vaccinia Virus protein VP39"/>
    <property type="match status" value="1"/>
</dbReference>
<comment type="caution">
    <text evidence="2">The sequence shown here is derived from an EMBL/GenBank/DDBJ whole genome shotgun (WGS) entry which is preliminary data.</text>
</comment>
<sequence>MNYRHHFHAGNLGDVLKHLVLAAVIERLKAKDAPITVIDTHAGAGLYELDSQGGEWQGGIGRLIPSEAAGWPPLLAPYAAALGGEPLLYPGSPLVALRLLREQDRLIACETVEEVAAELRRHLAHDPRAAVHRRDGWAALRAFLPVKTGRTMVLIDPPFEAGEDFELLSRHIAEAAKRAPTAIVIGWFPVKGRRAVEALYRRLAGSGLEKLLAVEFLAEPDHDAGRFAGSGLVILRPPFQLDQALRETLPVLLDRMGYRATGSTRVEWLAGEAARGIDQDLAG</sequence>
<dbReference type="InterPro" id="IPR029063">
    <property type="entry name" value="SAM-dependent_MTases_sf"/>
</dbReference>
<dbReference type="RefSeq" id="WP_109921277.1">
    <property type="nucleotide sequence ID" value="NZ_QGLF01000003.1"/>
</dbReference>
<gene>
    <name evidence="1" type="primary">rlmJ</name>
    <name evidence="2" type="ORF">DKG75_11550</name>
</gene>
<keyword evidence="3" id="KW-1185">Reference proteome</keyword>
<feature type="binding site" evidence="1">
    <location>
        <position position="92"/>
    </location>
    <ligand>
        <name>S-adenosyl-L-methionine</name>
        <dbReference type="ChEBI" id="CHEBI:59789"/>
    </ligand>
</feature>
<comment type="subunit">
    <text evidence="1">Monomer.</text>
</comment>
<dbReference type="Proteomes" id="UP000246077">
    <property type="component" value="Unassembled WGS sequence"/>
</dbReference>
<evidence type="ECO:0000313" key="2">
    <source>
        <dbReference type="EMBL" id="PWR20633.1"/>
    </source>
</evidence>
<keyword evidence="1 2" id="KW-0808">Transferase</keyword>
<accession>A0A317E5L5</accession>
<feature type="binding site" evidence="1">
    <location>
        <position position="18"/>
    </location>
    <ligand>
        <name>S-adenosyl-L-methionine</name>
        <dbReference type="ChEBI" id="CHEBI:59789"/>
    </ligand>
</feature>
<dbReference type="InterPro" id="IPR007473">
    <property type="entry name" value="RlmJ"/>
</dbReference>
<dbReference type="GO" id="GO:0005829">
    <property type="term" value="C:cytosol"/>
    <property type="evidence" value="ECO:0007669"/>
    <property type="project" value="TreeGrafter"/>
</dbReference>
<dbReference type="EMBL" id="QGLF01000003">
    <property type="protein sequence ID" value="PWR20633.1"/>
    <property type="molecule type" value="Genomic_DNA"/>
</dbReference>
<organism evidence="2 3">
    <name type="scientific">Zavarzinia compransoris</name>
    <dbReference type="NCBI Taxonomy" id="1264899"/>
    <lineage>
        <taxon>Bacteria</taxon>
        <taxon>Pseudomonadati</taxon>
        <taxon>Pseudomonadota</taxon>
        <taxon>Alphaproteobacteria</taxon>
        <taxon>Rhodospirillales</taxon>
        <taxon>Zavarziniaceae</taxon>
        <taxon>Zavarzinia</taxon>
    </lineage>
</organism>
<name>A0A317E5L5_9PROT</name>
<comment type="similarity">
    <text evidence="1">Belongs to the RlmJ family.</text>
</comment>
<dbReference type="Pfam" id="PF04378">
    <property type="entry name" value="RsmJ"/>
    <property type="match status" value="1"/>
</dbReference>
<feature type="binding site" evidence="1">
    <location>
        <position position="156"/>
    </location>
    <ligand>
        <name>S-adenosyl-L-methionine</name>
        <dbReference type="ChEBI" id="CHEBI:59789"/>
    </ligand>
</feature>
<dbReference type="OrthoDB" id="9791274at2"/>
<dbReference type="GO" id="GO:0003723">
    <property type="term" value="F:RNA binding"/>
    <property type="evidence" value="ECO:0007669"/>
    <property type="project" value="UniProtKB-UniRule"/>
</dbReference>
<feature type="binding site" evidence="1">
    <location>
        <position position="41"/>
    </location>
    <ligand>
        <name>S-adenosyl-L-methionine</name>
        <dbReference type="ChEBI" id="CHEBI:59789"/>
    </ligand>
</feature>
<dbReference type="EC" id="2.1.1.266" evidence="1"/>
<feature type="active site" description="Proton acceptor" evidence="1">
    <location>
        <position position="156"/>
    </location>
</feature>
<evidence type="ECO:0000313" key="3">
    <source>
        <dbReference type="Proteomes" id="UP000246077"/>
    </source>
</evidence>
<dbReference type="AlphaFoldDB" id="A0A317E5L5"/>
<protein>
    <recommendedName>
        <fullName evidence="1">Ribosomal RNA large subunit methyltransferase J</fullName>
        <ecNumber evidence="1">2.1.1.266</ecNumber>
    </recommendedName>
    <alternativeName>
        <fullName evidence="1">23S rRNA (adenine(2030)-N6)-methyltransferase</fullName>
    </alternativeName>
    <alternativeName>
        <fullName evidence="1">23S rRNA m6A2030 methyltransferase</fullName>
    </alternativeName>
</protein>
<dbReference type="PANTHER" id="PTHR37426:SF1">
    <property type="entry name" value="RIBOSOMAL RNA LARGE SUBUNIT METHYLTRANSFERASE J"/>
    <property type="match status" value="1"/>
</dbReference>
<evidence type="ECO:0000256" key="1">
    <source>
        <dbReference type="HAMAP-Rule" id="MF_00934"/>
    </source>
</evidence>
<dbReference type="SUPFAM" id="SSF53335">
    <property type="entry name" value="S-adenosyl-L-methionine-dependent methyltransferases"/>
    <property type="match status" value="1"/>
</dbReference>